<dbReference type="InterPro" id="IPR013766">
    <property type="entry name" value="Thioredoxin_domain"/>
</dbReference>
<dbReference type="Pfam" id="PF04314">
    <property type="entry name" value="PCuAC"/>
    <property type="match status" value="1"/>
</dbReference>
<protein>
    <recommendedName>
        <fullName evidence="5">Thioredoxin domain-containing protein</fullName>
    </recommendedName>
</protein>
<dbReference type="AlphaFoldDB" id="A0AAE0RLG7"/>
<dbReference type="InterPro" id="IPR003782">
    <property type="entry name" value="SCO1/SenC"/>
</dbReference>
<gene>
    <name evidence="6" type="ORF">CHS0354_030101</name>
</gene>
<feature type="binding site" evidence="3">
    <location>
        <position position="150"/>
    </location>
    <ligand>
        <name>Cu cation</name>
        <dbReference type="ChEBI" id="CHEBI:23378"/>
    </ligand>
</feature>
<feature type="domain" description="Thioredoxin" evidence="5">
    <location>
        <begin position="12"/>
        <end position="185"/>
    </location>
</feature>
<evidence type="ECO:0000313" key="6">
    <source>
        <dbReference type="EMBL" id="KAK3575769.1"/>
    </source>
</evidence>
<dbReference type="PANTHER" id="PTHR12151">
    <property type="entry name" value="ELECTRON TRANSPORT PROTIN SCO1/SENC FAMILY MEMBER"/>
    <property type="match status" value="1"/>
</dbReference>
<dbReference type="InterPro" id="IPR036249">
    <property type="entry name" value="Thioredoxin-like_sf"/>
</dbReference>
<dbReference type="SUPFAM" id="SSF110087">
    <property type="entry name" value="DR1885-like metal-binding protein"/>
    <property type="match status" value="1"/>
</dbReference>
<dbReference type="Proteomes" id="UP001195483">
    <property type="component" value="Unassembled WGS sequence"/>
</dbReference>
<organism evidence="6 7">
    <name type="scientific">Potamilus streckersoni</name>
    <dbReference type="NCBI Taxonomy" id="2493646"/>
    <lineage>
        <taxon>Eukaryota</taxon>
        <taxon>Metazoa</taxon>
        <taxon>Spiralia</taxon>
        <taxon>Lophotrochozoa</taxon>
        <taxon>Mollusca</taxon>
        <taxon>Bivalvia</taxon>
        <taxon>Autobranchia</taxon>
        <taxon>Heteroconchia</taxon>
        <taxon>Palaeoheterodonta</taxon>
        <taxon>Unionida</taxon>
        <taxon>Unionoidea</taxon>
        <taxon>Unionidae</taxon>
        <taxon>Ambleminae</taxon>
        <taxon>Lampsilini</taxon>
        <taxon>Potamilus</taxon>
    </lineage>
</organism>
<evidence type="ECO:0000256" key="3">
    <source>
        <dbReference type="PIRSR" id="PIRSR603782-1"/>
    </source>
</evidence>
<evidence type="ECO:0000259" key="5">
    <source>
        <dbReference type="PROSITE" id="PS51352"/>
    </source>
</evidence>
<sequence>MSVLYTASVPVIYANDTCPLPENTEIGGEFELKGHTGKTYSSKTLNGKILWIYFGYTFCPDACPIMMSSLKTAYKELGKDAGRVQVLFITIDPERDTLEQLKGYVPYFGETFVGLSGKPEEIRAVADKFRVRYFKSSGSVNGKKYETINHTDRVFLVDTGGVTRGLYRSDNNAADLVKDTRTLIQSSAVLVYISVSCSGIKSEPDSGIAGIEVSDTWVRMMPPGAVNSAGYMYIKNTGTRDIKIVSADSDVSEKTELHTVIREGDIMQMVPVDGFTITAGGTFELKPGSYHVMLLGLKAPLKEGQEVEIMFKDADGNSLKIKAPVSSQMKKGSGPAMQYNKEMMHGHMTPRPNPEEY</sequence>
<reference evidence="6" key="2">
    <citation type="journal article" date="2021" name="Genome Biol. Evol.">
        <title>Developing a high-quality reference genome for a parasitic bivalve with doubly uniparental inheritance (Bivalvia: Unionida).</title>
        <authorList>
            <person name="Smith C.H."/>
        </authorList>
    </citation>
    <scope>NUCLEOTIDE SEQUENCE</scope>
    <source>
        <strain evidence="6">CHS0354</strain>
        <tissue evidence="6">Mantle</tissue>
    </source>
</reference>
<feature type="binding site" evidence="3">
    <location>
        <position position="63"/>
    </location>
    <ligand>
        <name>Cu cation</name>
        <dbReference type="ChEBI" id="CHEBI:23378"/>
    </ligand>
</feature>
<dbReference type="Pfam" id="PF02630">
    <property type="entry name" value="SCO1-SenC"/>
    <property type="match status" value="1"/>
</dbReference>
<evidence type="ECO:0000313" key="7">
    <source>
        <dbReference type="Proteomes" id="UP001195483"/>
    </source>
</evidence>
<dbReference type="Gene3D" id="2.60.40.1890">
    <property type="entry name" value="PCu(A)C copper chaperone"/>
    <property type="match status" value="1"/>
</dbReference>
<dbReference type="InterPro" id="IPR007410">
    <property type="entry name" value="LpqE-like"/>
</dbReference>
<dbReference type="GO" id="GO:0046872">
    <property type="term" value="F:metal ion binding"/>
    <property type="evidence" value="ECO:0007669"/>
    <property type="project" value="UniProtKB-KW"/>
</dbReference>
<dbReference type="PANTHER" id="PTHR12151:SF25">
    <property type="entry name" value="LINALOOL DEHYDRATASE_ISOMERASE DOMAIN-CONTAINING PROTEIN"/>
    <property type="match status" value="1"/>
</dbReference>
<keyword evidence="3" id="KW-0479">Metal-binding</keyword>
<keyword evidence="4" id="KW-1015">Disulfide bond</keyword>
<comment type="caution">
    <text evidence="6">The sequence shown here is derived from an EMBL/GenBank/DDBJ whole genome shotgun (WGS) entry which is preliminary data.</text>
</comment>
<feature type="disulfide bond" description="Redox-active" evidence="4">
    <location>
        <begin position="59"/>
        <end position="63"/>
    </location>
</feature>
<accession>A0AAE0RLG7</accession>
<feature type="binding site" evidence="3">
    <location>
        <position position="59"/>
    </location>
    <ligand>
        <name>Cu cation</name>
        <dbReference type="ChEBI" id="CHEBI:23378"/>
    </ligand>
</feature>
<dbReference type="Gene3D" id="3.40.30.10">
    <property type="entry name" value="Glutaredoxin"/>
    <property type="match status" value="1"/>
</dbReference>
<comment type="similarity">
    <text evidence="1">Belongs to the SCO1/2 family.</text>
</comment>
<dbReference type="SUPFAM" id="SSF52833">
    <property type="entry name" value="Thioredoxin-like"/>
    <property type="match status" value="1"/>
</dbReference>
<evidence type="ECO:0000256" key="4">
    <source>
        <dbReference type="PIRSR" id="PIRSR603782-2"/>
    </source>
</evidence>
<name>A0AAE0RLG7_9BIVA</name>
<dbReference type="FunFam" id="3.40.30.10:FF:000013">
    <property type="entry name" value="Blast:Protein SCO1 homolog, mitochondrial"/>
    <property type="match status" value="1"/>
</dbReference>
<evidence type="ECO:0000256" key="2">
    <source>
        <dbReference type="ARBA" id="ARBA00023008"/>
    </source>
</evidence>
<dbReference type="PROSITE" id="PS51352">
    <property type="entry name" value="THIOREDOXIN_2"/>
    <property type="match status" value="1"/>
</dbReference>
<dbReference type="InterPro" id="IPR036182">
    <property type="entry name" value="PCuAC_sf"/>
</dbReference>
<dbReference type="EMBL" id="JAEAOA010001795">
    <property type="protein sequence ID" value="KAK3575769.1"/>
    <property type="molecule type" value="Genomic_DNA"/>
</dbReference>
<dbReference type="CDD" id="cd02968">
    <property type="entry name" value="SCO"/>
    <property type="match status" value="1"/>
</dbReference>
<reference evidence="6" key="3">
    <citation type="submission" date="2023-05" db="EMBL/GenBank/DDBJ databases">
        <authorList>
            <person name="Smith C.H."/>
        </authorList>
    </citation>
    <scope>NUCLEOTIDE SEQUENCE</scope>
    <source>
        <strain evidence="6">CHS0354</strain>
        <tissue evidence="6">Mantle</tissue>
    </source>
</reference>
<dbReference type="GO" id="GO:0008535">
    <property type="term" value="P:respiratory chain complex IV assembly"/>
    <property type="evidence" value="ECO:0007669"/>
    <property type="project" value="UniProtKB-ARBA"/>
</dbReference>
<proteinExistence type="inferred from homology"/>
<evidence type="ECO:0000256" key="1">
    <source>
        <dbReference type="ARBA" id="ARBA00010996"/>
    </source>
</evidence>
<reference evidence="6" key="1">
    <citation type="journal article" date="2021" name="Genome Biol. Evol.">
        <title>A High-Quality Reference Genome for a Parasitic Bivalve with Doubly Uniparental Inheritance (Bivalvia: Unionida).</title>
        <authorList>
            <person name="Smith C.H."/>
        </authorList>
    </citation>
    <scope>NUCLEOTIDE SEQUENCE</scope>
    <source>
        <strain evidence="6">CHS0354</strain>
    </source>
</reference>
<keyword evidence="7" id="KW-1185">Reference proteome</keyword>
<keyword evidence="2 3" id="KW-0186">Copper</keyword>